<dbReference type="InterPro" id="IPR013762">
    <property type="entry name" value="Integrase-like_cat_sf"/>
</dbReference>
<keyword evidence="2" id="KW-0229">DNA integration</keyword>
<dbReference type="InterPro" id="IPR011946">
    <property type="entry name" value="Integrase_integron-type"/>
</dbReference>
<keyword evidence="4" id="KW-0233">DNA recombination</keyword>
<dbReference type="RefSeq" id="WP_146413718.1">
    <property type="nucleotide sequence ID" value="NZ_SJPZ01000001.1"/>
</dbReference>
<dbReference type="InterPro" id="IPR044068">
    <property type="entry name" value="CB"/>
</dbReference>
<evidence type="ECO:0000256" key="3">
    <source>
        <dbReference type="ARBA" id="ARBA00023125"/>
    </source>
</evidence>
<dbReference type="InterPro" id="IPR010998">
    <property type="entry name" value="Integrase_recombinase_N"/>
</dbReference>
<evidence type="ECO:0000256" key="5">
    <source>
        <dbReference type="PROSITE-ProRule" id="PRU01248"/>
    </source>
</evidence>
<organism evidence="9 10">
    <name type="scientific">Crateriforma conspicua</name>
    <dbReference type="NCBI Taxonomy" id="2527996"/>
    <lineage>
        <taxon>Bacteria</taxon>
        <taxon>Pseudomonadati</taxon>
        <taxon>Planctomycetota</taxon>
        <taxon>Planctomycetia</taxon>
        <taxon>Planctomycetales</taxon>
        <taxon>Planctomycetaceae</taxon>
        <taxon>Crateriforma</taxon>
    </lineage>
</organism>
<comment type="similarity">
    <text evidence="1">Belongs to the 'phage' integrase family.</text>
</comment>
<dbReference type="InterPro" id="IPR004107">
    <property type="entry name" value="Integrase_SAM-like_N"/>
</dbReference>
<dbReference type="PANTHER" id="PTHR30349:SF64">
    <property type="entry name" value="PROPHAGE INTEGRASE INTD-RELATED"/>
    <property type="match status" value="1"/>
</dbReference>
<dbReference type="PANTHER" id="PTHR30349">
    <property type="entry name" value="PHAGE INTEGRASE-RELATED"/>
    <property type="match status" value="1"/>
</dbReference>
<feature type="domain" description="Tyr recombinase" evidence="7">
    <location>
        <begin position="102"/>
        <end position="315"/>
    </location>
</feature>
<dbReference type="NCBIfam" id="TIGR02249">
    <property type="entry name" value="integrase_gron"/>
    <property type="match status" value="1"/>
</dbReference>
<dbReference type="InterPro" id="IPR050090">
    <property type="entry name" value="Tyrosine_recombinase_XerCD"/>
</dbReference>
<dbReference type="Gene3D" id="1.10.150.130">
    <property type="match status" value="1"/>
</dbReference>
<evidence type="ECO:0000256" key="2">
    <source>
        <dbReference type="ARBA" id="ARBA00022908"/>
    </source>
</evidence>
<gene>
    <name evidence="9" type="primary">xerD_4</name>
    <name evidence="9" type="ORF">V7x_28590</name>
</gene>
<dbReference type="OrthoDB" id="9801717at2"/>
<feature type="domain" description="Core-binding (CB)" evidence="8">
    <location>
        <begin position="1"/>
        <end position="85"/>
    </location>
</feature>
<reference evidence="9 10" key="1">
    <citation type="submission" date="2019-02" db="EMBL/GenBank/DDBJ databases">
        <title>Deep-cultivation of Planctomycetes and their phenomic and genomic characterization uncovers novel biology.</title>
        <authorList>
            <person name="Wiegand S."/>
            <person name="Jogler M."/>
            <person name="Boedeker C."/>
            <person name="Pinto D."/>
            <person name="Vollmers J."/>
            <person name="Rivas-Marin E."/>
            <person name="Kohn T."/>
            <person name="Peeters S.H."/>
            <person name="Heuer A."/>
            <person name="Rast P."/>
            <person name="Oberbeckmann S."/>
            <person name="Bunk B."/>
            <person name="Jeske O."/>
            <person name="Meyerdierks A."/>
            <person name="Storesund J.E."/>
            <person name="Kallscheuer N."/>
            <person name="Luecker S."/>
            <person name="Lage O.M."/>
            <person name="Pohl T."/>
            <person name="Merkel B.J."/>
            <person name="Hornburger P."/>
            <person name="Mueller R.-W."/>
            <person name="Bruemmer F."/>
            <person name="Labrenz M."/>
            <person name="Spormann A.M."/>
            <person name="Op Den Camp H."/>
            <person name="Overmann J."/>
            <person name="Amann R."/>
            <person name="Jetten M.S.M."/>
            <person name="Mascher T."/>
            <person name="Medema M.H."/>
            <person name="Devos D.P."/>
            <person name="Kaster A.-K."/>
            <person name="Ovreas L."/>
            <person name="Rohde M."/>
            <person name="Galperin M.Y."/>
            <person name="Jogler C."/>
        </authorList>
    </citation>
    <scope>NUCLEOTIDE SEQUENCE [LARGE SCALE GENOMIC DNA]</scope>
    <source>
        <strain evidence="9 10">V7</strain>
    </source>
</reference>
<dbReference type="EMBL" id="SJPZ01000001">
    <property type="protein sequence ID" value="TWU67285.1"/>
    <property type="molecule type" value="Genomic_DNA"/>
</dbReference>
<dbReference type="SUPFAM" id="SSF47823">
    <property type="entry name" value="lambda integrase-like, N-terminal domain"/>
    <property type="match status" value="1"/>
</dbReference>
<proteinExistence type="inferred from homology"/>
<dbReference type="InterPro" id="IPR002104">
    <property type="entry name" value="Integrase_catalytic"/>
</dbReference>
<dbReference type="Pfam" id="PF13495">
    <property type="entry name" value="Phage_int_SAM_4"/>
    <property type="match status" value="1"/>
</dbReference>
<dbReference type="Gene3D" id="1.10.443.10">
    <property type="entry name" value="Intergrase catalytic core"/>
    <property type="match status" value="1"/>
</dbReference>
<sequence length="330" mass="37791">MRLQQLFDDRIATLHYADSTRNAYWSWVVAYVRFLKRGNQWVPPQDAGGDDVERFLTHLAVERRVSESTQDQAFAALVFLYREVLGMPFENVRAKRARKPQNLPVVLSVDEVIALITQTKGVHRALAQLMYGCGLRVSEACSLRVKDVDFDRRTIAIWHSKHKRSRNVPLPERLVDRIRKQADQAAKFCDWDRADGVGGVPLPKAFDRKSPDACRDVRWYWLFCSGKLSRDPKTGQVGRYHVDKDHVGRVIRDSAKRAGIRKRVGCHTLRHSFATHLLESGTDIRRIQQLLGHSSVETTMIYTHVARDPATTTRSPLDRLGDGRQNRRSG</sequence>
<evidence type="ECO:0000313" key="9">
    <source>
        <dbReference type="EMBL" id="TWU67285.1"/>
    </source>
</evidence>
<feature type="region of interest" description="Disordered" evidence="6">
    <location>
        <begin position="307"/>
        <end position="330"/>
    </location>
</feature>
<keyword evidence="3 5" id="KW-0238">DNA-binding</keyword>
<evidence type="ECO:0000259" key="7">
    <source>
        <dbReference type="PROSITE" id="PS51898"/>
    </source>
</evidence>
<feature type="compositionally biased region" description="Basic and acidic residues" evidence="6">
    <location>
        <begin position="316"/>
        <end position="330"/>
    </location>
</feature>
<dbReference type="PROSITE" id="PS51898">
    <property type="entry name" value="TYR_RECOMBINASE"/>
    <property type="match status" value="1"/>
</dbReference>
<dbReference type="AlphaFoldDB" id="A0A5C6G080"/>
<dbReference type="SUPFAM" id="SSF56349">
    <property type="entry name" value="DNA breaking-rejoining enzymes"/>
    <property type="match status" value="1"/>
</dbReference>
<dbReference type="GO" id="GO:0015074">
    <property type="term" value="P:DNA integration"/>
    <property type="evidence" value="ECO:0007669"/>
    <property type="project" value="UniProtKB-KW"/>
</dbReference>
<dbReference type="GO" id="GO:0006310">
    <property type="term" value="P:DNA recombination"/>
    <property type="evidence" value="ECO:0007669"/>
    <property type="project" value="UniProtKB-KW"/>
</dbReference>
<evidence type="ECO:0000256" key="4">
    <source>
        <dbReference type="ARBA" id="ARBA00023172"/>
    </source>
</evidence>
<dbReference type="PROSITE" id="PS51900">
    <property type="entry name" value="CB"/>
    <property type="match status" value="1"/>
</dbReference>
<dbReference type="Pfam" id="PF00589">
    <property type="entry name" value="Phage_integrase"/>
    <property type="match status" value="1"/>
</dbReference>
<dbReference type="GO" id="GO:0003677">
    <property type="term" value="F:DNA binding"/>
    <property type="evidence" value="ECO:0007669"/>
    <property type="project" value="UniProtKB-UniRule"/>
</dbReference>
<evidence type="ECO:0000259" key="8">
    <source>
        <dbReference type="PROSITE" id="PS51900"/>
    </source>
</evidence>
<comment type="caution">
    <text evidence="9">The sequence shown here is derived from an EMBL/GenBank/DDBJ whole genome shotgun (WGS) entry which is preliminary data.</text>
</comment>
<dbReference type="Proteomes" id="UP000316476">
    <property type="component" value="Unassembled WGS sequence"/>
</dbReference>
<name>A0A5C6G080_9PLAN</name>
<evidence type="ECO:0000256" key="6">
    <source>
        <dbReference type="SAM" id="MobiDB-lite"/>
    </source>
</evidence>
<evidence type="ECO:0000313" key="10">
    <source>
        <dbReference type="Proteomes" id="UP000316476"/>
    </source>
</evidence>
<evidence type="ECO:0000256" key="1">
    <source>
        <dbReference type="ARBA" id="ARBA00008857"/>
    </source>
</evidence>
<accession>A0A5C6G080</accession>
<protein>
    <submittedName>
        <fullName evidence="9">Tyrosine recombinase XerD</fullName>
    </submittedName>
</protein>
<dbReference type="InterPro" id="IPR011010">
    <property type="entry name" value="DNA_brk_join_enz"/>
</dbReference>